<feature type="domain" description="Molybdopterin oxidoreductase" evidence="7">
    <location>
        <begin position="48"/>
        <end position="505"/>
    </location>
</feature>
<evidence type="ECO:0000256" key="6">
    <source>
        <dbReference type="SAM" id="MobiDB-lite"/>
    </source>
</evidence>
<dbReference type="InterPro" id="IPR006657">
    <property type="entry name" value="MoPterin_dinucl-bd_dom"/>
</dbReference>
<dbReference type="Proteomes" id="UP000831607">
    <property type="component" value="Chromosome"/>
</dbReference>
<dbReference type="PANTHER" id="PTHR43742:SF10">
    <property type="entry name" value="TRIMETHYLAMINE-N-OXIDE REDUCTASE 2"/>
    <property type="match status" value="1"/>
</dbReference>
<evidence type="ECO:0000256" key="5">
    <source>
        <dbReference type="ARBA" id="ARBA00023002"/>
    </source>
</evidence>
<proteinExistence type="inferred from homology"/>
<dbReference type="Gene3D" id="3.90.55.10">
    <property type="entry name" value="Dimethylsulfoxide Reductase, domain 3"/>
    <property type="match status" value="1"/>
</dbReference>
<keyword evidence="4" id="KW-0479">Metal-binding</keyword>
<gene>
    <name evidence="9" type="ORF">DHf2319_09990</name>
</gene>
<keyword evidence="3" id="KW-0500">Molybdenum</keyword>
<keyword evidence="5" id="KW-0560">Oxidoreductase</keyword>
<evidence type="ECO:0000259" key="7">
    <source>
        <dbReference type="Pfam" id="PF00384"/>
    </source>
</evidence>
<dbReference type="Gene3D" id="3.40.50.740">
    <property type="match status" value="1"/>
</dbReference>
<dbReference type="InterPro" id="IPR006656">
    <property type="entry name" value="Mopterin_OxRdtase"/>
</dbReference>
<feature type="region of interest" description="Disordered" evidence="6">
    <location>
        <begin position="632"/>
        <end position="662"/>
    </location>
</feature>
<dbReference type="Pfam" id="PF00384">
    <property type="entry name" value="Molybdopterin"/>
    <property type="match status" value="1"/>
</dbReference>
<feature type="domain" description="Molybdopterin dinucleotide-binding" evidence="8">
    <location>
        <begin position="621"/>
        <end position="740"/>
    </location>
</feature>
<evidence type="ECO:0000256" key="4">
    <source>
        <dbReference type="ARBA" id="ARBA00022723"/>
    </source>
</evidence>
<dbReference type="SUPFAM" id="SSF53706">
    <property type="entry name" value="Formate dehydrogenase/DMSO reductase, domains 1-3"/>
    <property type="match status" value="1"/>
</dbReference>
<name>A0ABY4AI59_9BURK</name>
<evidence type="ECO:0000313" key="9">
    <source>
        <dbReference type="EMBL" id="UOD49778.1"/>
    </source>
</evidence>
<dbReference type="Gene3D" id="2.40.40.20">
    <property type="match status" value="1"/>
</dbReference>
<evidence type="ECO:0000256" key="1">
    <source>
        <dbReference type="ARBA" id="ARBA00001942"/>
    </source>
</evidence>
<comment type="cofactor">
    <cofactor evidence="1">
        <name>Mo-bis(molybdopterin guanine dinucleotide)</name>
        <dbReference type="ChEBI" id="CHEBI:60539"/>
    </cofactor>
</comment>
<comment type="similarity">
    <text evidence="2">Belongs to the prokaryotic molybdopterin-containing oxidoreductase family.</text>
</comment>
<sequence length="766" mass="85054">MARYTSSHWGIYEIKQGADGKPLLDVFKADPDPSEIGLSMLEASTRLRVARPCVRQSVLENGLGASPERRGLDPFVEVHWDQALDLAAQAISQTIKHHGNQAIFGGSYGWSSAGRFHHAQSQVHRFLNAAGGYVRHMDSYSLGAGRVVLPHVVAPMDDLMAVHTSWDVMEKHTELFVTFGGVPRKNAQVNPGGASEHLVKGGLYAMAKSGVKFVNISPTRADLDIGCEFEWIPIRPNTDVTCMLGIAFVIHAENGHDIDFLNNYCVGFDRFEAYLTGKSDGQPKTPDWAASICGISADQITELARRMMAARTMINVCWAAQRAHHGEQPFWMVVTLAAMLGQIGLPGGGFGVGYGAMNMMGMANPKFGGPTLPQGQPQIPDLIPVARITDMLEKPGEPFFYNGNAYTYPKIELIYWAGGNPFHHHQDLKRLIRAWRQVPHVIVNEQFWTTNAKLADIVFPATTTFEREDIGFATRDRFMVAMRQILPPHQEARDDYDIFAGLAKRLDCEETFTEGRDAAAWIRHMYDDCRPRAKAAGVNLPSFEHFWEQGLVDLQQPGQYNNMLEEFRKDPKAHRLNTPSGRIEIYSERIASFKHDDCPPHPTWMEPAEWVGSELAEQYPLHLISDQPAGKLHSQLDHSQLSQSTKRKGREPIDINPQDADSRGIQSGDTVWVFNGRGKCLATANICPDIIVGAVRLSTGSWLDPNDWASLDYDKHGNPNILTLDIASSNLSGGCSAHTCLVDIQKFDGEPPAVTAYELPDILSRR</sequence>
<dbReference type="Pfam" id="PF01568">
    <property type="entry name" value="Molydop_binding"/>
    <property type="match status" value="1"/>
</dbReference>
<dbReference type="RefSeq" id="WP_243478022.1">
    <property type="nucleotide sequence ID" value="NZ_CP063982.1"/>
</dbReference>
<organism evidence="9 10">
    <name type="scientific">Orrella daihaiensis</name>
    <dbReference type="NCBI Taxonomy" id="2782176"/>
    <lineage>
        <taxon>Bacteria</taxon>
        <taxon>Pseudomonadati</taxon>
        <taxon>Pseudomonadota</taxon>
        <taxon>Betaproteobacteria</taxon>
        <taxon>Burkholderiales</taxon>
        <taxon>Alcaligenaceae</taxon>
        <taxon>Orrella</taxon>
    </lineage>
</organism>
<dbReference type="InterPro" id="IPR009010">
    <property type="entry name" value="Asp_de-COase-like_dom_sf"/>
</dbReference>
<evidence type="ECO:0000256" key="2">
    <source>
        <dbReference type="ARBA" id="ARBA00010312"/>
    </source>
</evidence>
<dbReference type="Gene3D" id="3.40.228.10">
    <property type="entry name" value="Dimethylsulfoxide Reductase, domain 2"/>
    <property type="match status" value="1"/>
</dbReference>
<evidence type="ECO:0000256" key="3">
    <source>
        <dbReference type="ARBA" id="ARBA00022505"/>
    </source>
</evidence>
<accession>A0ABY4AI59</accession>
<reference evidence="9 10" key="1">
    <citation type="submission" date="2020-11" db="EMBL/GenBank/DDBJ databases">
        <title>Algicoccus daihaiensis sp.nov., isolated from Daihai Lake in Inner Mongolia.</title>
        <authorList>
            <person name="Kai J."/>
        </authorList>
    </citation>
    <scope>NUCLEOTIDE SEQUENCE [LARGE SCALE GENOMIC DNA]</scope>
    <source>
        <strain evidence="10">f23</strain>
    </source>
</reference>
<evidence type="ECO:0000259" key="8">
    <source>
        <dbReference type="Pfam" id="PF01568"/>
    </source>
</evidence>
<keyword evidence="10" id="KW-1185">Reference proteome</keyword>
<dbReference type="PANTHER" id="PTHR43742">
    <property type="entry name" value="TRIMETHYLAMINE-N-OXIDE REDUCTASE"/>
    <property type="match status" value="1"/>
</dbReference>
<protein>
    <submittedName>
        <fullName evidence="9">Molybdopterin-dependent oxidoreductase</fullName>
    </submittedName>
</protein>
<dbReference type="EMBL" id="CP063982">
    <property type="protein sequence ID" value="UOD49778.1"/>
    <property type="molecule type" value="Genomic_DNA"/>
</dbReference>
<dbReference type="InterPro" id="IPR050612">
    <property type="entry name" value="Prok_Mopterin_Oxidored"/>
</dbReference>
<evidence type="ECO:0000313" key="10">
    <source>
        <dbReference type="Proteomes" id="UP000831607"/>
    </source>
</evidence>
<dbReference type="SUPFAM" id="SSF50692">
    <property type="entry name" value="ADC-like"/>
    <property type="match status" value="1"/>
</dbReference>